<reference evidence="1 2" key="1">
    <citation type="journal article" date="2020" name="Cell">
        <title>Large-Scale Comparative Analyses of Tick Genomes Elucidate Their Genetic Diversity and Vector Capacities.</title>
        <authorList>
            <consortium name="Tick Genome and Microbiome Consortium (TIGMIC)"/>
            <person name="Jia N."/>
            <person name="Wang J."/>
            <person name="Shi W."/>
            <person name="Du L."/>
            <person name="Sun Y."/>
            <person name="Zhan W."/>
            <person name="Jiang J.F."/>
            <person name="Wang Q."/>
            <person name="Zhang B."/>
            <person name="Ji P."/>
            <person name="Bell-Sakyi L."/>
            <person name="Cui X.M."/>
            <person name="Yuan T.T."/>
            <person name="Jiang B.G."/>
            <person name="Yang W.F."/>
            <person name="Lam T.T."/>
            <person name="Chang Q.C."/>
            <person name="Ding S.J."/>
            <person name="Wang X.J."/>
            <person name="Zhu J.G."/>
            <person name="Ruan X.D."/>
            <person name="Zhao L."/>
            <person name="Wei J.T."/>
            <person name="Ye R.Z."/>
            <person name="Que T.C."/>
            <person name="Du C.H."/>
            <person name="Zhou Y.H."/>
            <person name="Cheng J.X."/>
            <person name="Dai P.F."/>
            <person name="Guo W.B."/>
            <person name="Han X.H."/>
            <person name="Huang E.J."/>
            <person name="Li L.F."/>
            <person name="Wei W."/>
            <person name="Gao Y.C."/>
            <person name="Liu J.Z."/>
            <person name="Shao H.Z."/>
            <person name="Wang X."/>
            <person name="Wang C.C."/>
            <person name="Yang T.C."/>
            <person name="Huo Q.B."/>
            <person name="Li W."/>
            <person name="Chen H.Y."/>
            <person name="Chen S.E."/>
            <person name="Zhou L.G."/>
            <person name="Ni X.B."/>
            <person name="Tian J.H."/>
            <person name="Sheng Y."/>
            <person name="Liu T."/>
            <person name="Pan Y.S."/>
            <person name="Xia L.Y."/>
            <person name="Li J."/>
            <person name="Zhao F."/>
            <person name="Cao W.C."/>
        </authorList>
    </citation>
    <scope>NUCLEOTIDE SEQUENCE [LARGE SCALE GENOMIC DNA]</scope>
    <source>
        <strain evidence="1">HaeL-2018</strain>
    </source>
</reference>
<dbReference type="EMBL" id="JABSTR010000010">
    <property type="protein sequence ID" value="KAH9380219.1"/>
    <property type="molecule type" value="Genomic_DNA"/>
</dbReference>
<dbReference type="OrthoDB" id="6476563at2759"/>
<evidence type="ECO:0000313" key="2">
    <source>
        <dbReference type="Proteomes" id="UP000821853"/>
    </source>
</evidence>
<name>A0A9J6GYB4_HAELO</name>
<dbReference type="Proteomes" id="UP000821853">
    <property type="component" value="Chromosome 8"/>
</dbReference>
<evidence type="ECO:0000313" key="1">
    <source>
        <dbReference type="EMBL" id="KAH9380219.1"/>
    </source>
</evidence>
<accession>A0A9J6GYB4</accession>
<gene>
    <name evidence="1" type="ORF">HPB48_003299</name>
</gene>
<proteinExistence type="predicted"/>
<comment type="caution">
    <text evidence="1">The sequence shown here is derived from an EMBL/GenBank/DDBJ whole genome shotgun (WGS) entry which is preliminary data.</text>
</comment>
<sequence length="157" mass="17779">MNPHYMEKLASIPNETDTVILLHYVGYRIAVHSSPLPKVASPLLRLSYDGNLEFVSDRLQAKRISSLLLKHYDHSMLSIEPQLKSAMTDRLLSSSSWLERSAICIGVDKLKNMRLVFLGSTDDINTVANYYNFNARHLDPANLVESFREIQAGTMKV</sequence>
<dbReference type="VEuPathDB" id="VectorBase:HLOH_041967"/>
<dbReference type="AlphaFoldDB" id="A0A9J6GYB4"/>
<keyword evidence="2" id="KW-1185">Reference proteome</keyword>
<protein>
    <submittedName>
        <fullName evidence="1">Uncharacterized protein</fullName>
    </submittedName>
</protein>
<organism evidence="1 2">
    <name type="scientific">Haemaphysalis longicornis</name>
    <name type="common">Bush tick</name>
    <dbReference type="NCBI Taxonomy" id="44386"/>
    <lineage>
        <taxon>Eukaryota</taxon>
        <taxon>Metazoa</taxon>
        <taxon>Ecdysozoa</taxon>
        <taxon>Arthropoda</taxon>
        <taxon>Chelicerata</taxon>
        <taxon>Arachnida</taxon>
        <taxon>Acari</taxon>
        <taxon>Parasitiformes</taxon>
        <taxon>Ixodida</taxon>
        <taxon>Ixodoidea</taxon>
        <taxon>Ixodidae</taxon>
        <taxon>Haemaphysalinae</taxon>
        <taxon>Haemaphysalis</taxon>
    </lineage>
</organism>